<dbReference type="EMBL" id="GBEZ01008032">
    <property type="protein sequence ID" value="JAC77473.1"/>
    <property type="molecule type" value="Transcribed_RNA"/>
</dbReference>
<protein>
    <submittedName>
        <fullName evidence="2">Uncharacterized protein</fullName>
    </submittedName>
</protein>
<feature type="compositionally biased region" description="Low complexity" evidence="1">
    <location>
        <begin position="1"/>
        <end position="15"/>
    </location>
</feature>
<feature type="region of interest" description="Disordered" evidence="1">
    <location>
        <begin position="1"/>
        <end position="101"/>
    </location>
</feature>
<evidence type="ECO:0000256" key="1">
    <source>
        <dbReference type="SAM" id="MobiDB-lite"/>
    </source>
</evidence>
<organism evidence="2">
    <name type="scientific">Tetraselmis sp. GSL018</name>
    <dbReference type="NCBI Taxonomy" id="582737"/>
    <lineage>
        <taxon>Eukaryota</taxon>
        <taxon>Viridiplantae</taxon>
        <taxon>Chlorophyta</taxon>
        <taxon>core chlorophytes</taxon>
        <taxon>Chlorodendrophyceae</taxon>
        <taxon>Chlorodendrales</taxon>
        <taxon>Chlorodendraceae</taxon>
        <taxon>Tetraselmis</taxon>
    </lineage>
</organism>
<gene>
    <name evidence="2" type="ORF">TSPGSL018_17588</name>
</gene>
<reference evidence="2" key="1">
    <citation type="submission" date="2014-05" db="EMBL/GenBank/DDBJ databases">
        <title>The transcriptome of the halophilic microalga Tetraselmis sp. GSL018 isolated from the Great Salt Lake, Utah.</title>
        <authorList>
            <person name="Jinkerson R.E."/>
            <person name="D'Adamo S."/>
            <person name="Posewitz M.C."/>
        </authorList>
    </citation>
    <scope>NUCLEOTIDE SEQUENCE</scope>
    <source>
        <strain evidence="2">GSL018</strain>
    </source>
</reference>
<name>A0A061RZQ5_9CHLO</name>
<sequence>TGAGTARGPAAAPGQVPGGNRGLRPAEVGAGGGTPREAAGAARLHRVRQVPHCRDSAVRGGGSGAGGKGAPAASRPVSPAAEMFLGPGARPSPNRLPSTRG</sequence>
<accession>A0A061RZQ5</accession>
<feature type="non-terminal residue" evidence="2">
    <location>
        <position position="101"/>
    </location>
</feature>
<evidence type="ECO:0000313" key="2">
    <source>
        <dbReference type="EMBL" id="JAC77473.1"/>
    </source>
</evidence>
<dbReference type="AlphaFoldDB" id="A0A061RZQ5"/>
<proteinExistence type="predicted"/>
<feature type="non-terminal residue" evidence="2">
    <location>
        <position position="1"/>
    </location>
</feature>
<feature type="compositionally biased region" description="Low complexity" evidence="1">
    <location>
        <begin position="70"/>
        <end position="81"/>
    </location>
</feature>
<feature type="compositionally biased region" description="Gly residues" evidence="1">
    <location>
        <begin position="59"/>
        <end position="69"/>
    </location>
</feature>